<dbReference type="OrthoDB" id="5430411at2759"/>
<dbReference type="Proteomes" id="UP000266673">
    <property type="component" value="Unassembled WGS sequence"/>
</dbReference>
<dbReference type="EMBL" id="QKWP01001402">
    <property type="protein sequence ID" value="RIB09216.1"/>
    <property type="molecule type" value="Genomic_DNA"/>
</dbReference>
<dbReference type="PROSITE" id="PS51886">
    <property type="entry name" value="TLDC"/>
    <property type="match status" value="1"/>
</dbReference>
<gene>
    <name evidence="2" type="ORF">C2G38_2146673</name>
</gene>
<evidence type="ECO:0000313" key="2">
    <source>
        <dbReference type="EMBL" id="RIB09216.1"/>
    </source>
</evidence>
<dbReference type="Pfam" id="PF07534">
    <property type="entry name" value="TLD"/>
    <property type="match status" value="1"/>
</dbReference>
<dbReference type="InterPro" id="IPR011705">
    <property type="entry name" value="BACK"/>
</dbReference>
<keyword evidence="3" id="KW-1185">Reference proteome</keyword>
<organism evidence="2 3">
    <name type="scientific">Gigaspora rosea</name>
    <dbReference type="NCBI Taxonomy" id="44941"/>
    <lineage>
        <taxon>Eukaryota</taxon>
        <taxon>Fungi</taxon>
        <taxon>Fungi incertae sedis</taxon>
        <taxon>Mucoromycota</taxon>
        <taxon>Glomeromycotina</taxon>
        <taxon>Glomeromycetes</taxon>
        <taxon>Diversisporales</taxon>
        <taxon>Gigasporaceae</taxon>
        <taxon>Gigaspora</taxon>
    </lineage>
</organism>
<dbReference type="InterPro" id="IPR006571">
    <property type="entry name" value="TLDc_dom"/>
</dbReference>
<comment type="caution">
    <text evidence="2">The sequence shown here is derived from an EMBL/GenBank/DDBJ whole genome shotgun (WGS) entry which is preliminary data.</text>
</comment>
<proteinExistence type="predicted"/>
<dbReference type="AlphaFoldDB" id="A0A397UQ03"/>
<evidence type="ECO:0000259" key="1">
    <source>
        <dbReference type="PROSITE" id="PS51886"/>
    </source>
</evidence>
<name>A0A397UQ03_9GLOM</name>
<feature type="domain" description="TLDc" evidence="1">
    <location>
        <begin position="199"/>
        <end position="378"/>
    </location>
</feature>
<reference evidence="2 3" key="1">
    <citation type="submission" date="2018-06" db="EMBL/GenBank/DDBJ databases">
        <title>Comparative genomics reveals the genomic features of Rhizophagus irregularis, R. cerebriforme, R. diaphanum and Gigaspora rosea, and their symbiotic lifestyle signature.</title>
        <authorList>
            <person name="Morin E."/>
            <person name="San Clemente H."/>
            <person name="Chen E.C.H."/>
            <person name="De La Providencia I."/>
            <person name="Hainaut M."/>
            <person name="Kuo A."/>
            <person name="Kohler A."/>
            <person name="Murat C."/>
            <person name="Tang N."/>
            <person name="Roy S."/>
            <person name="Loubradou J."/>
            <person name="Henrissat B."/>
            <person name="Grigoriev I.V."/>
            <person name="Corradi N."/>
            <person name="Roux C."/>
            <person name="Martin F.M."/>
        </authorList>
    </citation>
    <scope>NUCLEOTIDE SEQUENCE [LARGE SCALE GENOMIC DNA]</scope>
    <source>
        <strain evidence="2 3">DAOM 194757</strain>
    </source>
</reference>
<evidence type="ECO:0000313" key="3">
    <source>
        <dbReference type="Proteomes" id="UP000266673"/>
    </source>
</evidence>
<protein>
    <recommendedName>
        <fullName evidence="1">TLDc domain-containing protein</fullName>
    </recommendedName>
</protein>
<dbReference type="Gene3D" id="1.25.40.420">
    <property type="match status" value="1"/>
</dbReference>
<dbReference type="Pfam" id="PF07707">
    <property type="entry name" value="BACK"/>
    <property type="match status" value="1"/>
</dbReference>
<sequence length="381" mass="44227">MVITCELFFEELAKRLETYLIETKASWLRLHFSEVFQKSFQNNKLQVLQNWCNDIIVKYPEKFFKSEDFTSIQENVLISVIKRDDLQLEEVKIWKYVIEWGIAQNSGIPSDPKNWSNDNFLIMKTTLQNCLPFIRYFQISSENVINNLQPYRRILDDNLWDDIMKRLLLPNNPISSLILPPRVVLTQTLPPRTTEPFSTIINEAHAAEITSWIDEKADEYTTTNNPYEFKLLLRGTRDGFTPASFWNLCDKQTNLVVVAKIKGTDEILGGYNPVGWDKPIISEYVYKHCNESFIFSLKNGTIQNSILSRVKKPEYAIYCKAICGPVFGGGSNCSDLVIHSSSKQYWNSKNAYEKRLRNASDYGISYFSVDEYEIFQLSKKS</sequence>
<accession>A0A397UQ03</accession>